<evidence type="ECO:0000256" key="3">
    <source>
        <dbReference type="ARBA" id="ARBA00022801"/>
    </source>
</evidence>
<keyword evidence="7" id="KW-1133">Transmembrane helix</keyword>
<keyword evidence="1 6" id="KW-0645">Protease</keyword>
<feature type="transmembrane region" description="Helical" evidence="7">
    <location>
        <begin position="108"/>
        <end position="127"/>
    </location>
</feature>
<keyword evidence="2" id="KW-0479">Metal-binding</keyword>
<evidence type="ECO:0000313" key="13">
    <source>
        <dbReference type="Proteomes" id="UP000809440"/>
    </source>
</evidence>
<dbReference type="GO" id="GO:0016020">
    <property type="term" value="C:membrane"/>
    <property type="evidence" value="ECO:0007669"/>
    <property type="project" value="TreeGrafter"/>
</dbReference>
<keyword evidence="7" id="KW-0812">Transmembrane</keyword>
<name>A0A9Q2P0E2_9RHOB</name>
<proteinExistence type="inferred from homology"/>
<keyword evidence="5 6" id="KW-0482">Metalloprotease</keyword>
<keyword evidence="4 6" id="KW-0862">Zinc</keyword>
<feature type="domain" description="DUF7092" evidence="9">
    <location>
        <begin position="15"/>
        <end position="87"/>
    </location>
</feature>
<dbReference type="GeneID" id="62639830"/>
<dbReference type="Gene3D" id="3.30.2010.10">
    <property type="entry name" value="Metalloproteases ('zincins'), catalytic domain"/>
    <property type="match status" value="1"/>
</dbReference>
<evidence type="ECO:0000259" key="8">
    <source>
        <dbReference type="Pfam" id="PF01435"/>
    </source>
</evidence>
<reference evidence="10 13" key="1">
    <citation type="submission" date="2021-01" db="EMBL/GenBank/DDBJ databases">
        <title>Diatom-associated Roseobacters Show Island Model of Population Structure.</title>
        <authorList>
            <person name="Qu L."/>
            <person name="Feng X."/>
            <person name="Chen Y."/>
            <person name="Li L."/>
            <person name="Wang X."/>
            <person name="Hu Z."/>
            <person name="Wang H."/>
            <person name="Luo H."/>
        </authorList>
    </citation>
    <scope>NUCLEOTIDE SEQUENCE</scope>
    <source>
        <strain evidence="11 13">CC28-63</strain>
        <strain evidence="10">CC28-69</strain>
    </source>
</reference>
<comment type="similarity">
    <text evidence="6">Belongs to the peptidase M48 family.</text>
</comment>
<evidence type="ECO:0000256" key="7">
    <source>
        <dbReference type="SAM" id="Phobius"/>
    </source>
</evidence>
<dbReference type="RefSeq" id="WP_085628100.1">
    <property type="nucleotide sequence ID" value="NZ_JAFBWU010000012.1"/>
</dbReference>
<evidence type="ECO:0000313" key="11">
    <source>
        <dbReference type="EMBL" id="MBM2418705.1"/>
    </source>
</evidence>
<keyword evidence="3 6" id="KW-0378">Hydrolase</keyword>
<accession>A0A9Q2P0E2</accession>
<evidence type="ECO:0000256" key="1">
    <source>
        <dbReference type="ARBA" id="ARBA00022670"/>
    </source>
</evidence>
<dbReference type="Pfam" id="PF23368">
    <property type="entry name" value="DUF7092"/>
    <property type="match status" value="1"/>
</dbReference>
<evidence type="ECO:0000259" key="9">
    <source>
        <dbReference type="Pfam" id="PF23368"/>
    </source>
</evidence>
<dbReference type="OrthoDB" id="9810445at2"/>
<dbReference type="PANTHER" id="PTHR22726:SF1">
    <property type="entry name" value="METALLOENDOPEPTIDASE OMA1, MITOCHONDRIAL"/>
    <property type="match status" value="1"/>
</dbReference>
<sequence length="373" mass="39978">MTVLRVGPVPEAFSATGTYFDGTHSAPSVVTLTVDEDIRSLVGLSDSGAEIRWPLAEIREVPDQAGGDQMVLQLSNDPVRRIILTDHSLAPRLPNRHKRPKVTKRGPLIGWAVAAVASVALIIFVLVPTMANQLARFIPPEGERALGAVTLNQIRTALDQTGLNPVPVCDNPEGLAALAKMETRLQNALPNAQTLTVSVLDHDMINAFALPGNYIVFFRGLIEKAQTPEEVAAVFAHEIGHVVSRDPTRHALRSAGSLGVLGLLFGDFAGGAAVLLLAERLIEAQYSQEAEADADVFAHAVLVEAKIAPAALATMFERFRELGGDASPFVAHFLSHPSLGDRIQAARDATPRGFEAVPVLSAQEWRALQNICD</sequence>
<dbReference type="CDD" id="cd07332">
    <property type="entry name" value="M48C_Oma1_like"/>
    <property type="match status" value="1"/>
</dbReference>
<feature type="domain" description="Peptidase M48" evidence="8">
    <location>
        <begin position="189"/>
        <end position="348"/>
    </location>
</feature>
<dbReference type="GO" id="GO:0004222">
    <property type="term" value="F:metalloendopeptidase activity"/>
    <property type="evidence" value="ECO:0007669"/>
    <property type="project" value="InterPro"/>
</dbReference>
<dbReference type="InterPro" id="IPR055518">
    <property type="entry name" value="DUF7092"/>
</dbReference>
<evidence type="ECO:0000313" key="12">
    <source>
        <dbReference type="Proteomes" id="UP000755667"/>
    </source>
</evidence>
<gene>
    <name evidence="10" type="ORF">JQX41_17080</name>
    <name evidence="11" type="ORF">JQX48_17095</name>
</gene>
<dbReference type="EMBL" id="JAFBXF010000012">
    <property type="protein sequence ID" value="MBM2418705.1"/>
    <property type="molecule type" value="Genomic_DNA"/>
</dbReference>
<dbReference type="InterPro" id="IPR001915">
    <property type="entry name" value="Peptidase_M48"/>
</dbReference>
<dbReference type="InterPro" id="IPR051156">
    <property type="entry name" value="Mito/Outer_Membr_Metalloprot"/>
</dbReference>
<dbReference type="Proteomes" id="UP000809440">
    <property type="component" value="Unassembled WGS sequence"/>
</dbReference>
<organism evidence="10 12">
    <name type="scientific">Marivita cryptomonadis</name>
    <dbReference type="NCBI Taxonomy" id="505252"/>
    <lineage>
        <taxon>Bacteria</taxon>
        <taxon>Pseudomonadati</taxon>
        <taxon>Pseudomonadota</taxon>
        <taxon>Alphaproteobacteria</taxon>
        <taxon>Rhodobacterales</taxon>
        <taxon>Roseobacteraceae</taxon>
        <taxon>Marivita</taxon>
    </lineage>
</organism>
<dbReference type="Proteomes" id="UP000755667">
    <property type="component" value="Unassembled WGS sequence"/>
</dbReference>
<dbReference type="GO" id="GO:0046872">
    <property type="term" value="F:metal ion binding"/>
    <property type="evidence" value="ECO:0007669"/>
    <property type="project" value="UniProtKB-KW"/>
</dbReference>
<dbReference type="PANTHER" id="PTHR22726">
    <property type="entry name" value="METALLOENDOPEPTIDASE OMA1"/>
    <property type="match status" value="1"/>
</dbReference>
<dbReference type="AlphaFoldDB" id="A0A9Q2P0E2"/>
<keyword evidence="13" id="KW-1185">Reference proteome</keyword>
<dbReference type="Pfam" id="PF01435">
    <property type="entry name" value="Peptidase_M48"/>
    <property type="match status" value="1"/>
</dbReference>
<evidence type="ECO:0000256" key="4">
    <source>
        <dbReference type="ARBA" id="ARBA00022833"/>
    </source>
</evidence>
<comment type="cofactor">
    <cofactor evidence="6">
        <name>Zn(2+)</name>
        <dbReference type="ChEBI" id="CHEBI:29105"/>
    </cofactor>
    <text evidence="6">Binds 1 zinc ion per subunit.</text>
</comment>
<evidence type="ECO:0000313" key="10">
    <source>
        <dbReference type="EMBL" id="MBM2414035.1"/>
    </source>
</evidence>
<comment type="caution">
    <text evidence="10">The sequence shown here is derived from an EMBL/GenBank/DDBJ whole genome shotgun (WGS) entry which is preliminary data.</text>
</comment>
<evidence type="ECO:0000256" key="5">
    <source>
        <dbReference type="ARBA" id="ARBA00023049"/>
    </source>
</evidence>
<evidence type="ECO:0000256" key="6">
    <source>
        <dbReference type="RuleBase" id="RU003983"/>
    </source>
</evidence>
<dbReference type="GO" id="GO:0051603">
    <property type="term" value="P:proteolysis involved in protein catabolic process"/>
    <property type="evidence" value="ECO:0007669"/>
    <property type="project" value="TreeGrafter"/>
</dbReference>
<keyword evidence="7" id="KW-0472">Membrane</keyword>
<dbReference type="EMBL" id="JAFBXE010000012">
    <property type="protein sequence ID" value="MBM2414035.1"/>
    <property type="molecule type" value="Genomic_DNA"/>
</dbReference>
<protein>
    <submittedName>
        <fullName evidence="10">M48 family metallopeptidase</fullName>
    </submittedName>
</protein>
<evidence type="ECO:0000256" key="2">
    <source>
        <dbReference type="ARBA" id="ARBA00022723"/>
    </source>
</evidence>